<feature type="compositionally biased region" description="Basic and acidic residues" evidence="3">
    <location>
        <begin position="315"/>
        <end position="333"/>
    </location>
</feature>
<evidence type="ECO:0008006" key="6">
    <source>
        <dbReference type="Google" id="ProtNLM"/>
    </source>
</evidence>
<dbReference type="Proteomes" id="UP001372338">
    <property type="component" value="Unassembled WGS sequence"/>
</dbReference>
<dbReference type="Gene3D" id="1.20.5.190">
    <property type="match status" value="1"/>
</dbReference>
<protein>
    <recommendedName>
        <fullName evidence="6">Protein IQ-DOMAIN 1</fullName>
    </recommendedName>
</protein>
<proteinExistence type="inferred from homology"/>
<evidence type="ECO:0000256" key="2">
    <source>
        <dbReference type="ARBA" id="ARBA00024341"/>
    </source>
</evidence>
<reference evidence="4 5" key="1">
    <citation type="submission" date="2024-01" db="EMBL/GenBank/DDBJ databases">
        <title>The genomes of 5 underutilized Papilionoideae crops provide insights into root nodulation and disease resistanc.</title>
        <authorList>
            <person name="Yuan L."/>
        </authorList>
    </citation>
    <scope>NUCLEOTIDE SEQUENCE [LARGE SCALE GENOMIC DNA]</scope>
    <source>
        <strain evidence="4">ZHUSHIDOU_FW_LH</strain>
        <tissue evidence="4">Leaf</tissue>
    </source>
</reference>
<evidence type="ECO:0000313" key="5">
    <source>
        <dbReference type="Proteomes" id="UP001372338"/>
    </source>
</evidence>
<dbReference type="EMBL" id="JAYWIO010000006">
    <property type="protein sequence ID" value="KAK7257175.1"/>
    <property type="molecule type" value="Genomic_DNA"/>
</dbReference>
<comment type="caution">
    <text evidence="4">The sequence shown here is derived from an EMBL/GenBank/DDBJ whole genome shotgun (WGS) entry which is preliminary data.</text>
</comment>
<comment type="similarity">
    <text evidence="2">Belongs to the IQD family.</text>
</comment>
<evidence type="ECO:0000256" key="3">
    <source>
        <dbReference type="SAM" id="MobiDB-lite"/>
    </source>
</evidence>
<dbReference type="PROSITE" id="PS50096">
    <property type="entry name" value="IQ"/>
    <property type="match status" value="1"/>
</dbReference>
<feature type="region of interest" description="Disordered" evidence="3">
    <location>
        <begin position="315"/>
        <end position="366"/>
    </location>
</feature>
<name>A0AAN9ELX7_CROPI</name>
<accession>A0AAN9ELX7</accession>
<dbReference type="PANTHER" id="PTHR32295:SF260">
    <property type="entry name" value="CALMODULIN-BINDING PROTEIN"/>
    <property type="match status" value="1"/>
</dbReference>
<evidence type="ECO:0000313" key="4">
    <source>
        <dbReference type="EMBL" id="KAK7257175.1"/>
    </source>
</evidence>
<keyword evidence="1" id="KW-0112">Calmodulin-binding</keyword>
<dbReference type="PANTHER" id="PTHR32295">
    <property type="entry name" value="IQ-DOMAIN 5-RELATED"/>
    <property type="match status" value="1"/>
</dbReference>
<feature type="compositionally biased region" description="Polar residues" evidence="3">
    <location>
        <begin position="356"/>
        <end position="366"/>
    </location>
</feature>
<sequence length="366" mass="42806">MPLQPHTSIDAQVSVREPTWRRWKLRVCDRWSVQIWAMYHFLYYSSLFLFAKQTPAFAVCFSACFLEMSPKKWFKRIINLKKSKGDKSKQTEVQSCTAENLNELSGANDKQDTHEESGSIPNEEGLMMEQTVPTTLIEDIAATRIQNAFRSFLARKTLHHLRGAVTFEALFQDHKARDQTETALSYIHSWSRIQDQIRARRLCMIAEARIKQKKLENQLKLEAKIHELEVEWCGGSETMEEILSRIHQKEEAAVKRERAMAYAFSHQWRPNYSQYFGQASYSLGKESWGWSWKERWIAARPWEIRVRVRALTTKKLNDQHQQHRTKLDMKNHNEVPLARLDLPNGKETGKGKENNTPELSKNNTAK</sequence>
<organism evidence="4 5">
    <name type="scientific">Crotalaria pallida</name>
    <name type="common">Smooth rattlebox</name>
    <name type="synonym">Crotalaria striata</name>
    <dbReference type="NCBI Taxonomy" id="3830"/>
    <lineage>
        <taxon>Eukaryota</taxon>
        <taxon>Viridiplantae</taxon>
        <taxon>Streptophyta</taxon>
        <taxon>Embryophyta</taxon>
        <taxon>Tracheophyta</taxon>
        <taxon>Spermatophyta</taxon>
        <taxon>Magnoliopsida</taxon>
        <taxon>eudicotyledons</taxon>
        <taxon>Gunneridae</taxon>
        <taxon>Pentapetalae</taxon>
        <taxon>rosids</taxon>
        <taxon>fabids</taxon>
        <taxon>Fabales</taxon>
        <taxon>Fabaceae</taxon>
        <taxon>Papilionoideae</taxon>
        <taxon>50 kb inversion clade</taxon>
        <taxon>genistoids sensu lato</taxon>
        <taxon>core genistoids</taxon>
        <taxon>Crotalarieae</taxon>
        <taxon>Crotalaria</taxon>
    </lineage>
</organism>
<gene>
    <name evidence="4" type="ORF">RIF29_30956</name>
</gene>
<keyword evidence="5" id="KW-1185">Reference proteome</keyword>
<dbReference type="AlphaFoldDB" id="A0AAN9ELX7"/>
<evidence type="ECO:0000256" key="1">
    <source>
        <dbReference type="ARBA" id="ARBA00022860"/>
    </source>
</evidence>
<dbReference type="GO" id="GO:0005516">
    <property type="term" value="F:calmodulin binding"/>
    <property type="evidence" value="ECO:0007669"/>
    <property type="project" value="UniProtKB-KW"/>
</dbReference>